<evidence type="ECO:0000256" key="1">
    <source>
        <dbReference type="SAM" id="MobiDB-lite"/>
    </source>
</evidence>
<organism evidence="3 4">
    <name type="scientific">Penicillium oxalicum (strain 114-2 / CGMCC 5302)</name>
    <name type="common">Penicillium decumbens</name>
    <dbReference type="NCBI Taxonomy" id="933388"/>
    <lineage>
        <taxon>Eukaryota</taxon>
        <taxon>Fungi</taxon>
        <taxon>Dikarya</taxon>
        <taxon>Ascomycota</taxon>
        <taxon>Pezizomycotina</taxon>
        <taxon>Eurotiomycetes</taxon>
        <taxon>Eurotiomycetidae</taxon>
        <taxon>Eurotiales</taxon>
        <taxon>Aspergillaceae</taxon>
        <taxon>Penicillium</taxon>
    </lineage>
</organism>
<proteinExistence type="predicted"/>
<dbReference type="PhylomeDB" id="S8B4G5"/>
<feature type="compositionally biased region" description="Polar residues" evidence="1">
    <location>
        <begin position="156"/>
        <end position="169"/>
    </location>
</feature>
<dbReference type="Proteomes" id="UP000019376">
    <property type="component" value="Unassembled WGS sequence"/>
</dbReference>
<dbReference type="OrthoDB" id="5413703at2759"/>
<feature type="compositionally biased region" description="Polar residues" evidence="1">
    <location>
        <begin position="187"/>
        <end position="206"/>
    </location>
</feature>
<dbReference type="PANTHER" id="PTHR39611:SF1">
    <property type="entry name" value="HYDROXYPROLINE-RICH GLYCOPROTEIN DZ-HRGP"/>
    <property type="match status" value="1"/>
</dbReference>
<feature type="domain" description="DUF7514" evidence="2">
    <location>
        <begin position="265"/>
        <end position="423"/>
    </location>
</feature>
<dbReference type="InterPro" id="IPR055936">
    <property type="entry name" value="DUF7514"/>
</dbReference>
<evidence type="ECO:0000313" key="3">
    <source>
        <dbReference type="EMBL" id="EPS33733.1"/>
    </source>
</evidence>
<feature type="compositionally biased region" description="Polar residues" evidence="1">
    <location>
        <begin position="7"/>
        <end position="22"/>
    </location>
</feature>
<feature type="compositionally biased region" description="Basic and acidic residues" evidence="1">
    <location>
        <begin position="223"/>
        <end position="245"/>
    </location>
</feature>
<gene>
    <name evidence="3" type="ORF">PDE_08695</name>
</gene>
<dbReference type="eggNOG" id="ENOG502S6DG">
    <property type="taxonomic scope" value="Eukaryota"/>
</dbReference>
<dbReference type="EMBL" id="KB644415">
    <property type="protein sequence ID" value="EPS33733.1"/>
    <property type="molecule type" value="Genomic_DNA"/>
</dbReference>
<accession>S8B4G5</accession>
<feature type="compositionally biased region" description="Basic and acidic residues" evidence="1">
    <location>
        <begin position="517"/>
        <end position="529"/>
    </location>
</feature>
<sequence length="668" mass="73804">MAYDGYYTSSNPFQPSNMSSNMHPDPNDQHGFTPIPPYPSNNYDADRLNMPQPQMPPHGSSPISMEADRARPSSLGPSHGHINDAVSSAVNHANSSDYLSPDVVSQITATVIQQLKATGLGNLQGNGPMATAPPPPRSQSQSQQQAWSMSPDVAPRSQSESPPAISQWNDAVPAPPPQAQVSPRSSTSDTAQSNPTPQAPSLSAPQSEMREIRTSSKSSPDSIRGRRDSVSSHGSQKVERPKPPSRDATVVEMTTLEKIWGKLFVDDQPTKRLGQFLRGIAMHLIEDFPPGNTLVIVPDKLQKFYADTEVSWDPYPWQDIFDDRTSSISRLFREVKAQHHLVQLDDLRERPDIPGLTPKGFEVWATIMIQIHPEREHERLQKAVLNMPISNPDDKKERFPKELPRRLFPDLPNLKLREEVEEYIMRHCGVDLPPITDEERSRASRSKKTAPATHLDPAQSVRPAAGSFTRSRSFDRERPSGSASSSSAVIDDEDEVLPSKPIERERKPYTAQPGGGKKFEDASLPRSRTESFSSSRPAEVPSSATSHRHSTSDKYTVDSLYSGRGAPGAGKARRRYSRGSRSSSRSVGHDYRHSESDLLGRDSGSARYGAASTGDIYSDSPSSVLPDDDVRRYRDHHRGGSRTGDEEYYRGLLGGQGGGPVHEHKRYH</sequence>
<name>S8B4G5_PENO1</name>
<protein>
    <recommendedName>
        <fullName evidence="2">DUF7514 domain-containing protein</fullName>
    </recommendedName>
</protein>
<feature type="compositionally biased region" description="Basic and acidic residues" evidence="1">
    <location>
        <begin position="587"/>
        <end position="600"/>
    </location>
</feature>
<feature type="compositionally biased region" description="Low complexity" evidence="1">
    <location>
        <begin position="138"/>
        <end position="151"/>
    </location>
</feature>
<dbReference type="Pfam" id="PF24355">
    <property type="entry name" value="DUF7514"/>
    <property type="match status" value="1"/>
</dbReference>
<reference evidence="3 4" key="1">
    <citation type="journal article" date="2013" name="PLoS ONE">
        <title>Genomic and secretomic analyses reveal unique features of the lignocellulolytic enzyme system of Penicillium decumbens.</title>
        <authorList>
            <person name="Liu G."/>
            <person name="Zhang L."/>
            <person name="Wei X."/>
            <person name="Zou G."/>
            <person name="Qin Y."/>
            <person name="Ma L."/>
            <person name="Li J."/>
            <person name="Zheng H."/>
            <person name="Wang S."/>
            <person name="Wang C."/>
            <person name="Xun L."/>
            <person name="Zhao G.-P."/>
            <person name="Zhou Z."/>
            <person name="Qu Y."/>
        </authorList>
    </citation>
    <scope>NUCLEOTIDE SEQUENCE [LARGE SCALE GENOMIC DNA]</scope>
    <source>
        <strain evidence="4">114-2 / CGMCC 5302</strain>
    </source>
</reference>
<feature type="region of interest" description="Disordered" evidence="1">
    <location>
        <begin position="1"/>
        <end position="88"/>
    </location>
</feature>
<evidence type="ECO:0000259" key="2">
    <source>
        <dbReference type="Pfam" id="PF24355"/>
    </source>
</evidence>
<dbReference type="STRING" id="933388.S8B4G5"/>
<feature type="region of interest" description="Disordered" evidence="1">
    <location>
        <begin position="120"/>
        <end position="248"/>
    </location>
</feature>
<dbReference type="AlphaFoldDB" id="S8B4G5"/>
<feature type="region of interest" description="Disordered" evidence="1">
    <location>
        <begin position="432"/>
        <end position="668"/>
    </location>
</feature>
<evidence type="ECO:0000313" key="4">
    <source>
        <dbReference type="Proteomes" id="UP000019376"/>
    </source>
</evidence>
<dbReference type="HOGENOM" id="CLU_021115_0_0_1"/>
<keyword evidence="4" id="KW-1185">Reference proteome</keyword>
<dbReference type="PANTHER" id="PTHR39611">
    <property type="entry name" value="HYDROXYPROLINE-RICH GLYCOPROTEIN DZ-HRGP-RELATED"/>
    <property type="match status" value="1"/>
</dbReference>